<dbReference type="Proteomes" id="UP001363151">
    <property type="component" value="Unassembled WGS sequence"/>
</dbReference>
<keyword evidence="15" id="KW-1185">Reference proteome</keyword>
<dbReference type="InterPro" id="IPR002048">
    <property type="entry name" value="EF_hand_dom"/>
</dbReference>
<evidence type="ECO:0000313" key="15">
    <source>
        <dbReference type="Proteomes" id="UP001363151"/>
    </source>
</evidence>
<dbReference type="EMBL" id="JBBJCI010000083">
    <property type="protein sequence ID" value="KAK7249041.1"/>
    <property type="molecule type" value="Genomic_DNA"/>
</dbReference>
<dbReference type="PANTHER" id="PTHR24349">
    <property type="entry name" value="SERINE/THREONINE-PROTEIN KINASE"/>
    <property type="match status" value="1"/>
</dbReference>
<feature type="region of interest" description="Disordered" evidence="11">
    <location>
        <begin position="1"/>
        <end position="42"/>
    </location>
</feature>
<dbReference type="Pfam" id="PF00069">
    <property type="entry name" value="Pkinase"/>
    <property type="match status" value="1"/>
</dbReference>
<evidence type="ECO:0000256" key="3">
    <source>
        <dbReference type="ARBA" id="ARBA00022679"/>
    </source>
</evidence>
<keyword evidence="6" id="KW-0106">Calcium</keyword>
<dbReference type="Gene3D" id="1.10.510.10">
    <property type="entry name" value="Transferase(Phosphotransferase) domain 1"/>
    <property type="match status" value="1"/>
</dbReference>
<keyword evidence="7 9" id="KW-0067">ATP-binding</keyword>
<evidence type="ECO:0000313" key="14">
    <source>
        <dbReference type="EMBL" id="KAK7249041.1"/>
    </source>
</evidence>
<dbReference type="InterPro" id="IPR008271">
    <property type="entry name" value="Ser/Thr_kinase_AS"/>
</dbReference>
<evidence type="ECO:0000256" key="6">
    <source>
        <dbReference type="ARBA" id="ARBA00022837"/>
    </source>
</evidence>
<dbReference type="InterPro" id="IPR050205">
    <property type="entry name" value="CDPK_Ser/Thr_kinases"/>
</dbReference>
<feature type="domain" description="Protein kinase" evidence="12">
    <location>
        <begin position="47"/>
        <end position="310"/>
    </location>
</feature>
<evidence type="ECO:0000256" key="9">
    <source>
        <dbReference type="PROSITE-ProRule" id="PRU10141"/>
    </source>
</evidence>
<name>A0ABR1G6U4_AURAN</name>
<evidence type="ECO:0000259" key="12">
    <source>
        <dbReference type="PROSITE" id="PS50011"/>
    </source>
</evidence>
<sequence length="495" mass="55486">MGNSHAKHEEKKHAKKPPQPPTAAEECAAPGSAKAPASGSRLRDAYHVESKILGEGHYGTVRRCSPRGDATKRFAVKSINKSRVHRPEMLKREVEIMKAVRHPNIIEVVEVFDEPDFLHIVTELCRGGELFDRIIAKTSSREKHFSEADAVGILAQILEAVGYCHGLEPPVVHRDLKPENFLFVTESDDAAVKIIDFGLSKYGPAGEDHMHTRVGTPYYIAPEVLKRDYTLKCDIWSVGVIAYILLCGYPPFFGDNDKEIFRRVSAGSFTFPSPEWDHISGDAKAFVSTLLDLDPEKRPTAAAALEDKWMAKHDDHHRAHVSRHASNPAVLAAVARRMERFVHMAKLKRLALNVLSRNLTGREIKDLRRVFEAIDRDRSGKISSAELHDALKPHLERDHVDAATLLRAVDISGDHEIDYNEFLAATMQRNLYQKDDNVKKVFAQLDLDGTGCITVANLVEITGSKKHAMELLDEADLDHDHKISYAEFKALMLKK</sequence>
<dbReference type="CDD" id="cd00051">
    <property type="entry name" value="EFh"/>
    <property type="match status" value="1"/>
</dbReference>
<keyword evidence="5 14" id="KW-0418">Kinase</keyword>
<evidence type="ECO:0000259" key="13">
    <source>
        <dbReference type="PROSITE" id="PS50222"/>
    </source>
</evidence>
<evidence type="ECO:0000256" key="1">
    <source>
        <dbReference type="ARBA" id="ARBA00001946"/>
    </source>
</evidence>
<dbReference type="SUPFAM" id="SSF56112">
    <property type="entry name" value="Protein kinase-like (PK-like)"/>
    <property type="match status" value="1"/>
</dbReference>
<proteinExistence type="inferred from homology"/>
<dbReference type="InterPro" id="IPR017441">
    <property type="entry name" value="Protein_kinase_ATP_BS"/>
</dbReference>
<feature type="compositionally biased region" description="Low complexity" evidence="11">
    <location>
        <begin position="22"/>
        <end position="40"/>
    </location>
</feature>
<dbReference type="PROSITE" id="PS00107">
    <property type="entry name" value="PROTEIN_KINASE_ATP"/>
    <property type="match status" value="1"/>
</dbReference>
<evidence type="ECO:0000256" key="8">
    <source>
        <dbReference type="ARBA" id="ARBA00024334"/>
    </source>
</evidence>
<dbReference type="Gene3D" id="1.10.238.10">
    <property type="entry name" value="EF-hand"/>
    <property type="match status" value="2"/>
</dbReference>
<keyword evidence="3" id="KW-0808">Transferase</keyword>
<gene>
    <name evidence="14" type="ORF">SO694_00044042</name>
</gene>
<reference evidence="14 15" key="1">
    <citation type="submission" date="2024-03" db="EMBL/GenBank/DDBJ databases">
        <title>Aureococcus anophagefferens CCMP1851 and Kratosvirus quantuckense: Draft genome of a second virus-susceptible host strain in the model system.</title>
        <authorList>
            <person name="Chase E."/>
            <person name="Truchon A.R."/>
            <person name="Schepens W."/>
            <person name="Wilhelm S.W."/>
        </authorList>
    </citation>
    <scope>NUCLEOTIDE SEQUENCE [LARGE SCALE GENOMIC DNA]</scope>
    <source>
        <strain evidence="14 15">CCMP1851</strain>
    </source>
</reference>
<keyword evidence="4 9" id="KW-0547">Nucleotide-binding</keyword>
<dbReference type="InterPro" id="IPR000719">
    <property type="entry name" value="Prot_kinase_dom"/>
</dbReference>
<comment type="cofactor">
    <cofactor evidence="1">
        <name>Mg(2+)</name>
        <dbReference type="ChEBI" id="CHEBI:18420"/>
    </cofactor>
</comment>
<dbReference type="InterPro" id="IPR011992">
    <property type="entry name" value="EF-hand-dom_pair"/>
</dbReference>
<evidence type="ECO:0000256" key="4">
    <source>
        <dbReference type="ARBA" id="ARBA00022741"/>
    </source>
</evidence>
<feature type="binding site" evidence="9">
    <location>
        <position position="77"/>
    </location>
    <ligand>
        <name>ATP</name>
        <dbReference type="ChEBI" id="CHEBI:30616"/>
    </ligand>
</feature>
<evidence type="ECO:0000256" key="10">
    <source>
        <dbReference type="RuleBase" id="RU000304"/>
    </source>
</evidence>
<evidence type="ECO:0000256" key="7">
    <source>
        <dbReference type="ARBA" id="ARBA00022840"/>
    </source>
</evidence>
<feature type="domain" description="EF-hand" evidence="13">
    <location>
        <begin position="463"/>
        <end position="495"/>
    </location>
</feature>
<dbReference type="CDD" id="cd05117">
    <property type="entry name" value="STKc_CAMK"/>
    <property type="match status" value="1"/>
</dbReference>
<evidence type="ECO:0000256" key="2">
    <source>
        <dbReference type="ARBA" id="ARBA00022527"/>
    </source>
</evidence>
<dbReference type="PROSITE" id="PS50011">
    <property type="entry name" value="PROTEIN_KINASE_DOM"/>
    <property type="match status" value="1"/>
</dbReference>
<organism evidence="14 15">
    <name type="scientific">Aureococcus anophagefferens</name>
    <name type="common">Harmful bloom alga</name>
    <dbReference type="NCBI Taxonomy" id="44056"/>
    <lineage>
        <taxon>Eukaryota</taxon>
        <taxon>Sar</taxon>
        <taxon>Stramenopiles</taxon>
        <taxon>Ochrophyta</taxon>
        <taxon>Pelagophyceae</taxon>
        <taxon>Pelagomonadales</taxon>
        <taxon>Pelagomonadaceae</taxon>
        <taxon>Aureococcus</taxon>
    </lineage>
</organism>
<dbReference type="PROSITE" id="PS50222">
    <property type="entry name" value="EF_HAND_2"/>
    <property type="match status" value="2"/>
</dbReference>
<accession>A0ABR1G6U4</accession>
<dbReference type="Gene3D" id="3.30.200.20">
    <property type="entry name" value="Phosphorylase Kinase, domain 1"/>
    <property type="match status" value="1"/>
</dbReference>
<dbReference type="GO" id="GO:0016301">
    <property type="term" value="F:kinase activity"/>
    <property type="evidence" value="ECO:0007669"/>
    <property type="project" value="UniProtKB-KW"/>
</dbReference>
<feature type="compositionally biased region" description="Basic and acidic residues" evidence="11">
    <location>
        <begin position="1"/>
        <end position="12"/>
    </location>
</feature>
<protein>
    <submittedName>
        <fullName evidence="14">Protein serine/threonine kinase</fullName>
    </submittedName>
</protein>
<dbReference type="Pfam" id="PF13499">
    <property type="entry name" value="EF-hand_7"/>
    <property type="match status" value="2"/>
</dbReference>
<dbReference type="SMART" id="SM00220">
    <property type="entry name" value="S_TKc"/>
    <property type="match status" value="1"/>
</dbReference>
<comment type="caution">
    <text evidence="14">The sequence shown here is derived from an EMBL/GenBank/DDBJ whole genome shotgun (WGS) entry which is preliminary data.</text>
</comment>
<keyword evidence="2 10" id="KW-0723">Serine/threonine-protein kinase</keyword>
<dbReference type="PROSITE" id="PS00018">
    <property type="entry name" value="EF_HAND_1"/>
    <property type="match status" value="3"/>
</dbReference>
<comment type="similarity">
    <text evidence="8">Belongs to the protein kinase superfamily. Ser/Thr protein kinase family. CDPK subfamily.</text>
</comment>
<dbReference type="InterPro" id="IPR011009">
    <property type="entry name" value="Kinase-like_dom_sf"/>
</dbReference>
<dbReference type="InterPro" id="IPR018247">
    <property type="entry name" value="EF_Hand_1_Ca_BS"/>
</dbReference>
<evidence type="ECO:0000256" key="5">
    <source>
        <dbReference type="ARBA" id="ARBA00022777"/>
    </source>
</evidence>
<evidence type="ECO:0000256" key="11">
    <source>
        <dbReference type="SAM" id="MobiDB-lite"/>
    </source>
</evidence>
<dbReference type="SMART" id="SM00054">
    <property type="entry name" value="EFh"/>
    <property type="match status" value="4"/>
</dbReference>
<dbReference type="SUPFAM" id="SSF47473">
    <property type="entry name" value="EF-hand"/>
    <property type="match status" value="1"/>
</dbReference>
<feature type="domain" description="EF-hand" evidence="13">
    <location>
        <begin position="362"/>
        <end position="397"/>
    </location>
</feature>
<dbReference type="PROSITE" id="PS00108">
    <property type="entry name" value="PROTEIN_KINASE_ST"/>
    <property type="match status" value="1"/>
</dbReference>